<dbReference type="KEGG" id="slau:SLA_1100"/>
<accession>A0A160NWF1</accession>
<proteinExistence type="predicted"/>
<gene>
    <name evidence="2" type="ORF">SLA_1100</name>
</gene>
<reference evidence="2 3" key="1">
    <citation type="journal article" date="2016" name="Genome Announc.">
        <title>Complete Genome Sequence of Thiostrepton-Producing Streptomyces laurentii ATCC 31255.</title>
        <authorList>
            <person name="Doi K."/>
            <person name="Fujino Y."/>
            <person name="Nagayoshi Y."/>
            <person name="Ohshima T."/>
            <person name="Ogata S."/>
        </authorList>
    </citation>
    <scope>NUCLEOTIDE SEQUENCE [LARGE SCALE GENOMIC DNA]</scope>
    <source>
        <strain evidence="2 3">ATCC 31255</strain>
    </source>
</reference>
<dbReference type="InterPro" id="IPR007278">
    <property type="entry name" value="DUF397"/>
</dbReference>
<sequence length="69" mass="7082">MTTEHPQWFKSSYSNTGGSCVEVATNLVALRGIVPVRDSKDVAGPVLDVSTPAFAAFVSGVKAGDLGTA</sequence>
<evidence type="ECO:0000313" key="2">
    <source>
        <dbReference type="EMBL" id="BAU82043.1"/>
    </source>
</evidence>
<name>A0A160NWF1_STRLU</name>
<dbReference type="Proteomes" id="UP000217676">
    <property type="component" value="Chromosome"/>
</dbReference>
<feature type="domain" description="DUF397" evidence="1">
    <location>
        <begin position="7"/>
        <end position="62"/>
    </location>
</feature>
<evidence type="ECO:0000259" key="1">
    <source>
        <dbReference type="Pfam" id="PF04149"/>
    </source>
</evidence>
<keyword evidence="3" id="KW-1185">Reference proteome</keyword>
<protein>
    <recommendedName>
        <fullName evidence="1">DUF397 domain-containing protein</fullName>
    </recommendedName>
</protein>
<dbReference type="EMBL" id="AP017424">
    <property type="protein sequence ID" value="BAU82043.1"/>
    <property type="molecule type" value="Genomic_DNA"/>
</dbReference>
<organism evidence="2 3">
    <name type="scientific">Streptomyces laurentii</name>
    <dbReference type="NCBI Taxonomy" id="39478"/>
    <lineage>
        <taxon>Bacteria</taxon>
        <taxon>Bacillati</taxon>
        <taxon>Actinomycetota</taxon>
        <taxon>Actinomycetes</taxon>
        <taxon>Kitasatosporales</taxon>
        <taxon>Streptomycetaceae</taxon>
        <taxon>Streptomyces</taxon>
    </lineage>
</organism>
<dbReference type="Pfam" id="PF04149">
    <property type="entry name" value="DUF397"/>
    <property type="match status" value="1"/>
</dbReference>
<evidence type="ECO:0000313" key="3">
    <source>
        <dbReference type="Proteomes" id="UP000217676"/>
    </source>
</evidence>
<dbReference type="AlphaFoldDB" id="A0A160NWF1"/>